<feature type="non-terminal residue" evidence="1">
    <location>
        <position position="969"/>
    </location>
</feature>
<feature type="non-terminal residue" evidence="1">
    <location>
        <position position="1"/>
    </location>
</feature>
<evidence type="ECO:0000313" key="1">
    <source>
        <dbReference type="EMBL" id="KAJ2895833.1"/>
    </source>
</evidence>
<protein>
    <submittedName>
        <fullName evidence="1">Uncharacterized protein</fullName>
    </submittedName>
</protein>
<name>A0ACC1M5W0_9FUNG</name>
<accession>A0ACC1M5W0</accession>
<reference evidence="1" key="1">
    <citation type="submission" date="2022-07" db="EMBL/GenBank/DDBJ databases">
        <title>Phylogenomic reconstructions and comparative analyses of Kickxellomycotina fungi.</title>
        <authorList>
            <person name="Reynolds N.K."/>
            <person name="Stajich J.E."/>
            <person name="Barry K."/>
            <person name="Grigoriev I.V."/>
            <person name="Crous P."/>
            <person name="Smith M.E."/>
        </authorList>
    </citation>
    <scope>NUCLEOTIDE SEQUENCE</scope>
    <source>
        <strain evidence="1">CBS 190363</strain>
    </source>
</reference>
<proteinExistence type="predicted"/>
<evidence type="ECO:0000313" key="2">
    <source>
        <dbReference type="Proteomes" id="UP001139981"/>
    </source>
</evidence>
<keyword evidence="2" id="KW-1185">Reference proteome</keyword>
<sequence>TLHYYPTITDFVNEHAKIVEIERDVNIDDMVKLLSTKSTKELARLGLALVDLHITKQRIADQNATLVTLKTNSAFNVLPNTVLGTGDIVKIDDAGNDDIIAPFDMDKTIITSGTISSISSSELVVYVSARNDVPDCWGKSCSVTKLVMDVPYKRIFIALGCLVNFVNVRPSLHHVVFSNAALSFHSELLSDCNFINQRLSPLQKKAVHLAMTASDIALIHGPPGTGKTRALFESIHQLLSRAQRVLVCGPSNVSVDKLVERLAETPDMSMIRIGHPARILLNAKNYSLESIVGDCSAPSEDDQPSVDVLASWMSLLSMSSGQCDAYPPKCHYRVMSTSEVIRSKQVVLATLCGAGGRNLKQSCGGFDVIIIDGATQAIESECWIAGLKASKLIIAGDHFQLPPTVKRIDNNRRSNASRGADSKLLQTTLFERMREKHGDAIACMLQTQYRMHADIMHVSSVVLYESMLVADDSVAVHTPSREKEAVILSMVCSNLSQDVGFLKDYRRMNVAITRSKRHLCVIADSSTVSNGDQFLKALFAQLKAKALVQVVRLYIDKLVAVPDTIASADQLIHVGVIDDETVFEIAHRSQATTQQLLPGYSSEATGLESEISAYFASKECFQQLNIKPVQSIYVCGVPGVGKSTVIRHALDGTGYPTVYGDLCSIITSASGTEMADEYIQMALDELVDRANALAPSVMVIERVHVLSDTELLSEYDGITKLIGTFVKFADSVPHNVFLILESSVELADLPMAAKRCSALQHALAINIPTATRREQIVKRTIGQLLFGESSNDASETKLDVDMLCQRVAAATPGYVARDIVRLCRHAFLRMLRSGSKCQDAESVDALAKDVAQMSLSRRSTIVHNGSAIELATALNWQWFGSALQIVRPSQQLEFESARPAKRWADIGGYEAIKQQLQRFVRLATSDVPSRLGITPPTGILLHGPSGCGKTAMALAMIGESACNVIFIHG</sequence>
<dbReference type="EMBL" id="JANBVB010000251">
    <property type="protein sequence ID" value="KAJ2895833.1"/>
    <property type="molecule type" value="Genomic_DNA"/>
</dbReference>
<gene>
    <name evidence="1" type="ORF">IWW38_002195</name>
</gene>
<dbReference type="Proteomes" id="UP001139981">
    <property type="component" value="Unassembled WGS sequence"/>
</dbReference>
<comment type="caution">
    <text evidence="1">The sequence shown here is derived from an EMBL/GenBank/DDBJ whole genome shotgun (WGS) entry which is preliminary data.</text>
</comment>
<organism evidence="1 2">
    <name type="scientific">Coemansia aciculifera</name>
    <dbReference type="NCBI Taxonomy" id="417176"/>
    <lineage>
        <taxon>Eukaryota</taxon>
        <taxon>Fungi</taxon>
        <taxon>Fungi incertae sedis</taxon>
        <taxon>Zoopagomycota</taxon>
        <taxon>Kickxellomycotina</taxon>
        <taxon>Kickxellomycetes</taxon>
        <taxon>Kickxellales</taxon>
        <taxon>Kickxellaceae</taxon>
        <taxon>Coemansia</taxon>
    </lineage>
</organism>